<dbReference type="PANTHER" id="PTHR33317">
    <property type="entry name" value="POLYNUCLEOTIDYL TRANSFERASE, RIBONUCLEASE H-LIKE SUPERFAMILY PROTEIN"/>
    <property type="match status" value="1"/>
</dbReference>
<accession>A0AAW9QWP7</accession>
<keyword evidence="8" id="KW-1185">Reference proteome</keyword>
<name>A0AAW9QWP7_9GAMM</name>
<evidence type="ECO:0000259" key="6">
    <source>
        <dbReference type="SMART" id="SM00732"/>
    </source>
</evidence>
<dbReference type="CDD" id="cd16964">
    <property type="entry name" value="YqgF"/>
    <property type="match status" value="1"/>
</dbReference>
<comment type="subcellular location">
    <subcellularLocation>
        <location evidence="5">Cytoplasm</location>
    </subcellularLocation>
</comment>
<protein>
    <recommendedName>
        <fullName evidence="5">Putative pre-16S rRNA nuclease</fullName>
        <ecNumber evidence="5">3.1.-.-</ecNumber>
    </recommendedName>
</protein>
<dbReference type="Gene3D" id="3.30.420.140">
    <property type="entry name" value="YqgF/RNase H-like domain"/>
    <property type="match status" value="1"/>
</dbReference>
<keyword evidence="1 5" id="KW-0963">Cytoplasm</keyword>
<feature type="domain" description="YqgF/RNase H-like" evidence="6">
    <location>
        <begin position="8"/>
        <end position="108"/>
    </location>
</feature>
<dbReference type="EC" id="3.1.-.-" evidence="5"/>
<comment type="function">
    <text evidence="5">Could be a nuclease involved in processing of the 5'-end of pre-16S rRNA.</text>
</comment>
<evidence type="ECO:0000313" key="8">
    <source>
        <dbReference type="Proteomes" id="UP001364472"/>
    </source>
</evidence>
<dbReference type="SUPFAM" id="SSF53098">
    <property type="entry name" value="Ribonuclease H-like"/>
    <property type="match status" value="1"/>
</dbReference>
<dbReference type="InterPro" id="IPR012337">
    <property type="entry name" value="RNaseH-like_sf"/>
</dbReference>
<dbReference type="GO" id="GO:0005829">
    <property type="term" value="C:cytosol"/>
    <property type="evidence" value="ECO:0007669"/>
    <property type="project" value="TreeGrafter"/>
</dbReference>
<dbReference type="InterPro" id="IPR006641">
    <property type="entry name" value="YqgF/RNaseH-like_dom"/>
</dbReference>
<dbReference type="HAMAP" id="MF_00651">
    <property type="entry name" value="Nuclease_YqgF"/>
    <property type="match status" value="1"/>
</dbReference>
<dbReference type="InterPro" id="IPR037027">
    <property type="entry name" value="YqgF/RNaseH-like_dom_sf"/>
</dbReference>
<evidence type="ECO:0000256" key="3">
    <source>
        <dbReference type="ARBA" id="ARBA00022722"/>
    </source>
</evidence>
<reference evidence="7 8" key="1">
    <citation type="journal article" date="2016" name="Antonie Van Leeuwenhoek">
        <title>Denitratimonas tolerans gen. nov., sp. nov., a denitrifying bacterium isolated from a bioreactor for tannery wastewater treatment.</title>
        <authorList>
            <person name="Han S.I."/>
            <person name="Kim J.O."/>
            <person name="Lee Y.R."/>
            <person name="Ekpeghere K.I."/>
            <person name="Koh S.C."/>
            <person name="Whang K.S."/>
        </authorList>
    </citation>
    <scope>NUCLEOTIDE SEQUENCE [LARGE SCALE GENOMIC DNA]</scope>
    <source>
        <strain evidence="7 8">KACC 17565</strain>
    </source>
</reference>
<dbReference type="GO" id="GO:0016788">
    <property type="term" value="F:hydrolase activity, acting on ester bonds"/>
    <property type="evidence" value="ECO:0007669"/>
    <property type="project" value="UniProtKB-UniRule"/>
</dbReference>
<dbReference type="Pfam" id="PF03652">
    <property type="entry name" value="RuvX"/>
    <property type="match status" value="1"/>
</dbReference>
<dbReference type="NCBIfam" id="TIGR00250">
    <property type="entry name" value="RNAse_H_YqgF"/>
    <property type="match status" value="1"/>
</dbReference>
<dbReference type="GO" id="GO:0004518">
    <property type="term" value="F:nuclease activity"/>
    <property type="evidence" value="ECO:0007669"/>
    <property type="project" value="UniProtKB-KW"/>
</dbReference>
<dbReference type="PANTHER" id="PTHR33317:SF4">
    <property type="entry name" value="POLYNUCLEOTIDYL TRANSFERASE, RIBONUCLEASE H-LIKE SUPERFAMILY PROTEIN"/>
    <property type="match status" value="1"/>
</dbReference>
<dbReference type="Proteomes" id="UP001364472">
    <property type="component" value="Unassembled WGS sequence"/>
</dbReference>
<keyword evidence="3 5" id="KW-0540">Nuclease</keyword>
<organism evidence="7 8">
    <name type="scientific">Denitratimonas tolerans</name>
    <dbReference type="NCBI Taxonomy" id="1338420"/>
    <lineage>
        <taxon>Bacteria</taxon>
        <taxon>Pseudomonadati</taxon>
        <taxon>Pseudomonadota</taxon>
        <taxon>Gammaproteobacteria</taxon>
        <taxon>Lysobacterales</taxon>
        <taxon>Lysobacteraceae</taxon>
        <taxon>Denitratimonas</taxon>
    </lineage>
</organism>
<dbReference type="AlphaFoldDB" id="A0AAW9QWP7"/>
<keyword evidence="4 5" id="KW-0378">Hydrolase</keyword>
<gene>
    <name evidence="7" type="primary">ruvX</name>
    <name evidence="7" type="ORF">WB794_02115</name>
</gene>
<dbReference type="SMART" id="SM00732">
    <property type="entry name" value="YqgFc"/>
    <property type="match status" value="1"/>
</dbReference>
<evidence type="ECO:0000313" key="7">
    <source>
        <dbReference type="EMBL" id="MEJ1248475.1"/>
    </source>
</evidence>
<evidence type="ECO:0000256" key="1">
    <source>
        <dbReference type="ARBA" id="ARBA00022490"/>
    </source>
</evidence>
<dbReference type="EMBL" id="JBBDHC010000002">
    <property type="protein sequence ID" value="MEJ1248475.1"/>
    <property type="molecule type" value="Genomic_DNA"/>
</dbReference>
<evidence type="ECO:0000256" key="5">
    <source>
        <dbReference type="HAMAP-Rule" id="MF_00651"/>
    </source>
</evidence>
<keyword evidence="2 5" id="KW-0690">Ribosome biogenesis</keyword>
<evidence type="ECO:0000256" key="4">
    <source>
        <dbReference type="ARBA" id="ARBA00022801"/>
    </source>
</evidence>
<comment type="similarity">
    <text evidence="5">Belongs to the YqgF HJR family.</text>
</comment>
<proteinExistence type="inferred from homology"/>
<dbReference type="RefSeq" id="WP_337334191.1">
    <property type="nucleotide sequence ID" value="NZ_JBBDHC010000002.1"/>
</dbReference>
<dbReference type="GO" id="GO:0000967">
    <property type="term" value="P:rRNA 5'-end processing"/>
    <property type="evidence" value="ECO:0007669"/>
    <property type="project" value="UniProtKB-UniRule"/>
</dbReference>
<evidence type="ECO:0000256" key="2">
    <source>
        <dbReference type="ARBA" id="ARBA00022517"/>
    </source>
</evidence>
<comment type="caution">
    <text evidence="7">The sequence shown here is derived from an EMBL/GenBank/DDBJ whole genome shotgun (WGS) entry which is preliminary data.</text>
</comment>
<dbReference type="InterPro" id="IPR005227">
    <property type="entry name" value="YqgF"/>
</dbReference>
<sequence length="150" mass="16392">MSDTATTICVLGFDVGARRIGVAVGNTVSGTARPIAMVAARDEGPDWDAVSALVREWRPDRLVVGEPLTLDGEPQPATHMARRFAREAAVRYALPVDLIDERSSSREAERRFATARRDGRARRRDAKAMDALAAQVIVERWLGESPLPSP</sequence>